<keyword evidence="1" id="KW-0812">Transmembrane</keyword>
<dbReference type="RefSeq" id="WP_072697758.1">
    <property type="nucleotide sequence ID" value="NZ_FRDI01000013.1"/>
</dbReference>
<proteinExistence type="predicted"/>
<feature type="transmembrane region" description="Helical" evidence="1">
    <location>
        <begin position="12"/>
        <end position="38"/>
    </location>
</feature>
<protein>
    <submittedName>
        <fullName evidence="2">Uncharacterized protein</fullName>
    </submittedName>
</protein>
<keyword evidence="1" id="KW-1133">Transmembrane helix</keyword>
<gene>
    <name evidence="2" type="ORF">SAMN02745728_02082</name>
</gene>
<keyword evidence="1" id="KW-0472">Membrane</keyword>
<sequence length="204" mass="23412">MEWINVINGLATVILAISTIVLAFATLGLMSYTIMLYIETRRMRRIQEAPDISVTIEPFIDNNLTILIHNQGKASAKDIKVTATPDIKFKNKFDTGEIEKNINQLSIMNLSFLRIEQFFMADIGHYADIEKSNNKETFNITDPIQFDISYKNEKGTEYNKTICINISEISHELYAYKENSDSYADDLCVYSAALPMKIFTRRKK</sequence>
<keyword evidence="3" id="KW-1185">Reference proteome</keyword>
<accession>A0A1M7TJ30</accession>
<dbReference type="AlphaFoldDB" id="A0A1M7TJ30"/>
<dbReference type="EMBL" id="FRDI01000013">
    <property type="protein sequence ID" value="SHN70696.1"/>
    <property type="molecule type" value="Genomic_DNA"/>
</dbReference>
<reference evidence="2 3" key="1">
    <citation type="submission" date="2016-12" db="EMBL/GenBank/DDBJ databases">
        <authorList>
            <person name="Song W.-J."/>
            <person name="Kurnit D.M."/>
        </authorList>
    </citation>
    <scope>NUCLEOTIDE SEQUENCE [LARGE SCALE GENOMIC DNA]</scope>
    <source>
        <strain evidence="2 3">DSM 11393</strain>
    </source>
</reference>
<organism evidence="2 3">
    <name type="scientific">Desulfovibrio litoralis DSM 11393</name>
    <dbReference type="NCBI Taxonomy" id="1121455"/>
    <lineage>
        <taxon>Bacteria</taxon>
        <taxon>Pseudomonadati</taxon>
        <taxon>Thermodesulfobacteriota</taxon>
        <taxon>Desulfovibrionia</taxon>
        <taxon>Desulfovibrionales</taxon>
        <taxon>Desulfovibrionaceae</taxon>
        <taxon>Desulfovibrio</taxon>
    </lineage>
</organism>
<name>A0A1M7TJ30_9BACT</name>
<evidence type="ECO:0000313" key="2">
    <source>
        <dbReference type="EMBL" id="SHN70696.1"/>
    </source>
</evidence>
<evidence type="ECO:0000313" key="3">
    <source>
        <dbReference type="Proteomes" id="UP000186469"/>
    </source>
</evidence>
<dbReference type="Proteomes" id="UP000186469">
    <property type="component" value="Unassembled WGS sequence"/>
</dbReference>
<evidence type="ECO:0000256" key="1">
    <source>
        <dbReference type="SAM" id="Phobius"/>
    </source>
</evidence>